<dbReference type="EMBL" id="BARS01007464">
    <property type="protein sequence ID" value="GAF83405.1"/>
    <property type="molecule type" value="Genomic_DNA"/>
</dbReference>
<accession>X0U4J5</accession>
<protein>
    <submittedName>
        <fullName evidence="1">Uncharacterized protein</fullName>
    </submittedName>
</protein>
<name>X0U4J5_9ZZZZ</name>
<sequence length="191" mass="22197">MTLSTVPDAKTKPVKTKDKIAALKTYHEHIFKKEEAINPKYIPRMCYKKDGEHVIGLFPGDLRGGTDVYIEFCSRDYEPEFVHVKERTLWKWHFNPDYATEYKQSEPHQGTGDKQIYIPTSELINMTNWYKLKEEEAAAPKAKPSTEMIFDTDDDAPYAEMTIRDYMAIHTGKLVSNKQWLNNLIKTTSND</sequence>
<gene>
    <name evidence="1" type="ORF">S01H1_14360</name>
</gene>
<organism evidence="1">
    <name type="scientific">marine sediment metagenome</name>
    <dbReference type="NCBI Taxonomy" id="412755"/>
    <lineage>
        <taxon>unclassified sequences</taxon>
        <taxon>metagenomes</taxon>
        <taxon>ecological metagenomes</taxon>
    </lineage>
</organism>
<evidence type="ECO:0000313" key="1">
    <source>
        <dbReference type="EMBL" id="GAF83405.1"/>
    </source>
</evidence>
<dbReference type="AlphaFoldDB" id="X0U4J5"/>
<proteinExistence type="predicted"/>
<reference evidence="1" key="1">
    <citation type="journal article" date="2014" name="Front. Microbiol.">
        <title>High frequency of phylogenetically diverse reductive dehalogenase-homologous genes in deep subseafloor sedimentary metagenomes.</title>
        <authorList>
            <person name="Kawai M."/>
            <person name="Futagami T."/>
            <person name="Toyoda A."/>
            <person name="Takaki Y."/>
            <person name="Nishi S."/>
            <person name="Hori S."/>
            <person name="Arai W."/>
            <person name="Tsubouchi T."/>
            <person name="Morono Y."/>
            <person name="Uchiyama I."/>
            <person name="Ito T."/>
            <person name="Fujiyama A."/>
            <person name="Inagaki F."/>
            <person name="Takami H."/>
        </authorList>
    </citation>
    <scope>NUCLEOTIDE SEQUENCE</scope>
    <source>
        <strain evidence="1">Expedition CK06-06</strain>
    </source>
</reference>
<comment type="caution">
    <text evidence="1">The sequence shown here is derived from an EMBL/GenBank/DDBJ whole genome shotgun (WGS) entry which is preliminary data.</text>
</comment>